<sequence length="65" mass="7621">MSMSNQELFNRLQQLGCNPPAINDKNRMFALALIYNLELEQGINQDESLMEPEIIEEKFAYNDQR</sequence>
<accession>A0A820RYX8</accession>
<reference evidence="1" key="1">
    <citation type="submission" date="2021-02" db="EMBL/GenBank/DDBJ databases">
        <authorList>
            <person name="Nowell W R."/>
        </authorList>
    </citation>
    <scope>NUCLEOTIDE SEQUENCE</scope>
</reference>
<gene>
    <name evidence="1" type="ORF">OVN521_LOCUS37805</name>
</gene>
<dbReference type="AlphaFoldDB" id="A0A820RYX8"/>
<comment type="caution">
    <text evidence="1">The sequence shown here is derived from an EMBL/GenBank/DDBJ whole genome shotgun (WGS) entry which is preliminary data.</text>
</comment>
<organism evidence="1 2">
    <name type="scientific">Rotaria magnacalcarata</name>
    <dbReference type="NCBI Taxonomy" id="392030"/>
    <lineage>
        <taxon>Eukaryota</taxon>
        <taxon>Metazoa</taxon>
        <taxon>Spiralia</taxon>
        <taxon>Gnathifera</taxon>
        <taxon>Rotifera</taxon>
        <taxon>Eurotatoria</taxon>
        <taxon>Bdelloidea</taxon>
        <taxon>Philodinida</taxon>
        <taxon>Philodinidae</taxon>
        <taxon>Rotaria</taxon>
    </lineage>
</organism>
<name>A0A820RYX8_9BILA</name>
<dbReference type="EMBL" id="CAJOBG010046156">
    <property type="protein sequence ID" value="CAF4449887.1"/>
    <property type="molecule type" value="Genomic_DNA"/>
</dbReference>
<proteinExistence type="predicted"/>
<evidence type="ECO:0000313" key="1">
    <source>
        <dbReference type="EMBL" id="CAF4449887.1"/>
    </source>
</evidence>
<feature type="non-terminal residue" evidence="1">
    <location>
        <position position="65"/>
    </location>
</feature>
<evidence type="ECO:0000313" key="2">
    <source>
        <dbReference type="Proteomes" id="UP000663866"/>
    </source>
</evidence>
<keyword evidence="2" id="KW-1185">Reference proteome</keyword>
<dbReference type="Proteomes" id="UP000663866">
    <property type="component" value="Unassembled WGS sequence"/>
</dbReference>
<protein>
    <submittedName>
        <fullName evidence="1">Uncharacterized protein</fullName>
    </submittedName>
</protein>